<comment type="caution">
    <text evidence="6">The sequence shown here is derived from an EMBL/GenBank/DDBJ whole genome shotgun (WGS) entry which is preliminary data.</text>
</comment>
<dbReference type="Gene3D" id="6.10.340.10">
    <property type="match status" value="1"/>
</dbReference>
<dbReference type="RefSeq" id="WP_191872724.1">
    <property type="nucleotide sequence ID" value="NZ_BMTD01000003.1"/>
</dbReference>
<dbReference type="GO" id="GO:0016020">
    <property type="term" value="C:membrane"/>
    <property type="evidence" value="ECO:0007669"/>
    <property type="project" value="InterPro"/>
</dbReference>
<accession>A0A918MAR1</accession>
<feature type="region of interest" description="Disordered" evidence="3">
    <location>
        <begin position="497"/>
        <end position="522"/>
    </location>
</feature>
<dbReference type="SUPFAM" id="SSF158472">
    <property type="entry name" value="HAMP domain-like"/>
    <property type="match status" value="1"/>
</dbReference>
<evidence type="ECO:0000256" key="3">
    <source>
        <dbReference type="SAM" id="MobiDB-lite"/>
    </source>
</evidence>
<keyword evidence="7" id="KW-1185">Reference proteome</keyword>
<dbReference type="PROSITE" id="PS50885">
    <property type="entry name" value="HAMP"/>
    <property type="match status" value="2"/>
</dbReference>
<feature type="compositionally biased region" description="Basic and acidic residues" evidence="3">
    <location>
        <begin position="206"/>
        <end position="238"/>
    </location>
</feature>
<feature type="transmembrane region" description="Helical" evidence="4">
    <location>
        <begin position="396"/>
        <end position="417"/>
    </location>
</feature>
<sequence>MSLIGGIRPPIAVLSALLLTLAAITALVLGRVDDAGVPKAVLTSQQHFAEDGAVALRASIDESVTDVTRSAALFSAGQPVSGDAVLDKLGSTYQKWMGTAVVEIRSGKLVAARGETVPLTDVDLSSLSGEDGLAPRMVRLKNGEVRLLSFGLLTWPGKSQLLLVASRNLKFPGISLGQFRSIAVVDAGGAILSSDGIADPASARNSIDRKDLQTSRKQLKDFAERASHRAQQDPRSSKEPGSGGYQGVSGSLLGGKLLGDRSVAGYATLAAAQPGEGTTASGLGLSVVAMVKVTEEAAPAGSPVFGVLAAGALLVVGALAVAVLLGTVQRPLIRLFLESRRLTRGDLTRPVTVPGYGEARRIGGALERLRRQLLGESAEATGSAERPRGLRRVGTPALLAICAVLLLAWSAPLMLLFNRADNTADVPRQLVNDQRERTDTLSDRVRRALNEGDADLQSVASLIGDKTSPEAMETVLEHTYNENKRYRSLYVVDSHGEVQAREGKKPQVDESDRNSGKPIRLLGRGGKEPVVVAAAEIPGRGGAHLVGEFRVEFFNALLTRPGLGVVRLVDDQNKIIAGNTGFLAFQSLPDDHLKDLVAASAQQLGKKPQPSGVLYRENGARIAAAAPFSGSGSAEALHWSVVSWQPVDRLAIPEYDAQNRTVLAGLLGAAAAVACLGWLHIVVARPLSTLADRAEALAGGDRKTVLFPQHHDEVGAVTRSLELVRQQLQDQRRQQPRRTPPPPAARQQPTPQQSERRQDPPEQPTSRQHLPEQYGPREDPPHEATPQPYPPQQYPPQQYTRN</sequence>
<dbReference type="Pfam" id="PF00672">
    <property type="entry name" value="HAMP"/>
    <property type="match status" value="2"/>
</dbReference>
<evidence type="ECO:0000256" key="4">
    <source>
        <dbReference type="SAM" id="Phobius"/>
    </source>
</evidence>
<dbReference type="Proteomes" id="UP000618795">
    <property type="component" value="Unassembled WGS sequence"/>
</dbReference>
<feature type="region of interest" description="Disordered" evidence="3">
    <location>
        <begin position="204"/>
        <end position="245"/>
    </location>
</feature>
<keyword evidence="1 4" id="KW-0812">Transmembrane</keyword>
<dbReference type="InterPro" id="IPR003660">
    <property type="entry name" value="HAMP_dom"/>
</dbReference>
<keyword evidence="4" id="KW-0472">Membrane</keyword>
<reference evidence="6" key="2">
    <citation type="submission" date="2020-09" db="EMBL/GenBank/DDBJ databases">
        <authorList>
            <person name="Sun Q."/>
            <person name="Ohkuma M."/>
        </authorList>
    </citation>
    <scope>NUCLEOTIDE SEQUENCE</scope>
    <source>
        <strain evidence="6">JCM 4369</strain>
    </source>
</reference>
<gene>
    <name evidence="6" type="ORF">GCM10010260_20940</name>
</gene>
<dbReference type="AlphaFoldDB" id="A0A918MAR1"/>
<dbReference type="SMART" id="SM00304">
    <property type="entry name" value="HAMP"/>
    <property type="match status" value="2"/>
</dbReference>
<organism evidence="6 7">
    <name type="scientific">Streptomyces filipinensis</name>
    <dbReference type="NCBI Taxonomy" id="66887"/>
    <lineage>
        <taxon>Bacteria</taxon>
        <taxon>Bacillati</taxon>
        <taxon>Actinomycetota</taxon>
        <taxon>Actinomycetes</taxon>
        <taxon>Kitasatosporales</taxon>
        <taxon>Streptomycetaceae</taxon>
        <taxon>Streptomyces</taxon>
    </lineage>
</organism>
<evidence type="ECO:0000313" key="6">
    <source>
        <dbReference type="EMBL" id="GGU87384.1"/>
    </source>
</evidence>
<feature type="transmembrane region" description="Helical" evidence="4">
    <location>
        <begin position="304"/>
        <end position="325"/>
    </location>
</feature>
<feature type="compositionally biased region" description="Basic and acidic residues" evidence="3">
    <location>
        <begin position="497"/>
        <end position="515"/>
    </location>
</feature>
<dbReference type="PANTHER" id="PTHR32089:SF112">
    <property type="entry name" value="LYSOZYME-LIKE PROTEIN-RELATED"/>
    <property type="match status" value="1"/>
</dbReference>
<feature type="transmembrane region" description="Helical" evidence="4">
    <location>
        <begin position="662"/>
        <end position="683"/>
    </location>
</feature>
<feature type="domain" description="HAMP" evidence="5">
    <location>
        <begin position="681"/>
        <end position="733"/>
    </location>
</feature>
<proteinExistence type="predicted"/>
<evidence type="ECO:0000313" key="7">
    <source>
        <dbReference type="Proteomes" id="UP000618795"/>
    </source>
</evidence>
<feature type="domain" description="HAMP" evidence="5">
    <location>
        <begin position="326"/>
        <end position="378"/>
    </location>
</feature>
<name>A0A918MAR1_9ACTN</name>
<dbReference type="PANTHER" id="PTHR32089">
    <property type="entry name" value="METHYL-ACCEPTING CHEMOTAXIS PROTEIN MCPB"/>
    <property type="match status" value="1"/>
</dbReference>
<protein>
    <recommendedName>
        <fullName evidence="5">HAMP domain-containing protein</fullName>
    </recommendedName>
</protein>
<evidence type="ECO:0000256" key="2">
    <source>
        <dbReference type="ARBA" id="ARBA00022989"/>
    </source>
</evidence>
<feature type="region of interest" description="Disordered" evidence="3">
    <location>
        <begin position="727"/>
        <end position="802"/>
    </location>
</feature>
<evidence type="ECO:0000256" key="1">
    <source>
        <dbReference type="ARBA" id="ARBA00022692"/>
    </source>
</evidence>
<dbReference type="GO" id="GO:0007165">
    <property type="term" value="P:signal transduction"/>
    <property type="evidence" value="ECO:0007669"/>
    <property type="project" value="InterPro"/>
</dbReference>
<keyword evidence="2 4" id="KW-1133">Transmembrane helix</keyword>
<reference evidence="6" key="1">
    <citation type="journal article" date="2014" name="Int. J. Syst. Evol. Microbiol.">
        <title>Complete genome sequence of Corynebacterium casei LMG S-19264T (=DSM 44701T), isolated from a smear-ripened cheese.</title>
        <authorList>
            <consortium name="US DOE Joint Genome Institute (JGI-PGF)"/>
            <person name="Walter F."/>
            <person name="Albersmeier A."/>
            <person name="Kalinowski J."/>
            <person name="Ruckert C."/>
        </authorList>
    </citation>
    <scope>NUCLEOTIDE SEQUENCE</scope>
    <source>
        <strain evidence="6">JCM 4369</strain>
    </source>
</reference>
<dbReference type="Gene3D" id="3.30.450.20">
    <property type="entry name" value="PAS domain"/>
    <property type="match status" value="1"/>
</dbReference>
<evidence type="ECO:0000259" key="5">
    <source>
        <dbReference type="PROSITE" id="PS50885"/>
    </source>
</evidence>
<dbReference type="EMBL" id="BMTD01000003">
    <property type="protein sequence ID" value="GGU87384.1"/>
    <property type="molecule type" value="Genomic_DNA"/>
</dbReference>